<dbReference type="HOGENOM" id="CLU_034545_4_1_0"/>
<dbReference type="AlphaFoldDB" id="Q1IIH0"/>
<dbReference type="KEGG" id="aba:Acid345_4330"/>
<dbReference type="eggNOG" id="COG0631">
    <property type="taxonomic scope" value="Bacteria"/>
</dbReference>
<proteinExistence type="predicted"/>
<dbReference type="Gene3D" id="3.60.40.10">
    <property type="entry name" value="PPM-type phosphatase domain"/>
    <property type="match status" value="1"/>
</dbReference>
<dbReference type="SMART" id="SM00331">
    <property type="entry name" value="PP2C_SIG"/>
    <property type="match status" value="1"/>
</dbReference>
<sequence length="280" mass="30003">MSLLLEVAGRSDVGCVRANNEDNFGYDTRYGIFVVCDGMGGQAAGEVASKLGVDSVLGFFRDQSRHETSEHSVADVTALTKHDSGATPRAKLLSGAIVRANTAIHEAAEKNANHSGMGSTVAAVLVEGDFFTVGNVGDSRVYLIREGKIEQLTNDHSLVAEHVRRGLMTKEQANRSEVQNVLLQALGSDDIDPDLDDFAAAHNDILLIATDGLTKHVSEDGICKILLAAANPQVACDALVEAARLKGGDDNITCLVLRFVEQTWIKRALWGGSPKWQDSF</sequence>
<dbReference type="EMBL" id="CP000360">
    <property type="protein sequence ID" value="ABF43330.1"/>
    <property type="molecule type" value="Genomic_DNA"/>
</dbReference>
<dbReference type="PANTHER" id="PTHR47992">
    <property type="entry name" value="PROTEIN PHOSPHATASE"/>
    <property type="match status" value="1"/>
</dbReference>
<evidence type="ECO:0000313" key="3">
    <source>
        <dbReference type="Proteomes" id="UP000002432"/>
    </source>
</evidence>
<dbReference type="EnsemblBacteria" id="ABF43330">
    <property type="protein sequence ID" value="ABF43330"/>
    <property type="gene ID" value="Acid345_4330"/>
</dbReference>
<dbReference type="Pfam" id="PF13672">
    <property type="entry name" value="PP2C_2"/>
    <property type="match status" value="1"/>
</dbReference>
<dbReference type="GO" id="GO:0004722">
    <property type="term" value="F:protein serine/threonine phosphatase activity"/>
    <property type="evidence" value="ECO:0007669"/>
    <property type="project" value="InterPro"/>
</dbReference>
<dbReference type="PROSITE" id="PS51746">
    <property type="entry name" value="PPM_2"/>
    <property type="match status" value="1"/>
</dbReference>
<name>Q1IIH0_KORVE</name>
<accession>Q1IIH0</accession>
<reference evidence="2 3" key="1">
    <citation type="journal article" date="2009" name="Appl. Environ. Microbiol.">
        <title>Three genomes from the phylum Acidobacteria provide insight into the lifestyles of these microorganisms in soils.</title>
        <authorList>
            <person name="Ward N.L."/>
            <person name="Challacombe J.F."/>
            <person name="Janssen P.H."/>
            <person name="Henrissat B."/>
            <person name="Coutinho P.M."/>
            <person name="Wu M."/>
            <person name="Xie G."/>
            <person name="Haft D.H."/>
            <person name="Sait M."/>
            <person name="Badger J."/>
            <person name="Barabote R.D."/>
            <person name="Bradley B."/>
            <person name="Brettin T.S."/>
            <person name="Brinkac L.M."/>
            <person name="Bruce D."/>
            <person name="Creasy T."/>
            <person name="Daugherty S.C."/>
            <person name="Davidsen T.M."/>
            <person name="DeBoy R.T."/>
            <person name="Detter J.C."/>
            <person name="Dodson R.J."/>
            <person name="Durkin A.S."/>
            <person name="Ganapathy A."/>
            <person name="Gwinn-Giglio M."/>
            <person name="Han C.S."/>
            <person name="Khouri H."/>
            <person name="Kiss H."/>
            <person name="Kothari S.P."/>
            <person name="Madupu R."/>
            <person name="Nelson K.E."/>
            <person name="Nelson W.C."/>
            <person name="Paulsen I."/>
            <person name="Penn K."/>
            <person name="Ren Q."/>
            <person name="Rosovitz M.J."/>
            <person name="Selengut J.D."/>
            <person name="Shrivastava S."/>
            <person name="Sullivan S.A."/>
            <person name="Tapia R."/>
            <person name="Thompson L.S."/>
            <person name="Watkins K.L."/>
            <person name="Yang Q."/>
            <person name="Yu C."/>
            <person name="Zafar N."/>
            <person name="Zhou L."/>
            <person name="Kuske C.R."/>
        </authorList>
    </citation>
    <scope>NUCLEOTIDE SEQUENCE [LARGE SCALE GENOMIC DNA]</scope>
    <source>
        <strain evidence="2 3">Ellin345</strain>
    </source>
</reference>
<dbReference type="CDD" id="cd00143">
    <property type="entry name" value="PP2Cc"/>
    <property type="match status" value="1"/>
</dbReference>
<dbReference type="RefSeq" id="WP_011525127.1">
    <property type="nucleotide sequence ID" value="NC_008009.1"/>
</dbReference>
<organism evidence="2 3">
    <name type="scientific">Koribacter versatilis (strain Ellin345)</name>
    <dbReference type="NCBI Taxonomy" id="204669"/>
    <lineage>
        <taxon>Bacteria</taxon>
        <taxon>Pseudomonadati</taxon>
        <taxon>Acidobacteriota</taxon>
        <taxon>Terriglobia</taxon>
        <taxon>Terriglobales</taxon>
        <taxon>Candidatus Korobacteraceae</taxon>
        <taxon>Candidatus Korobacter</taxon>
    </lineage>
</organism>
<dbReference type="InterPro" id="IPR015655">
    <property type="entry name" value="PP2C"/>
</dbReference>
<evidence type="ECO:0000259" key="1">
    <source>
        <dbReference type="PROSITE" id="PS51746"/>
    </source>
</evidence>
<dbReference type="SUPFAM" id="SSF81606">
    <property type="entry name" value="PP2C-like"/>
    <property type="match status" value="1"/>
</dbReference>
<evidence type="ECO:0000313" key="2">
    <source>
        <dbReference type="EMBL" id="ABF43330.1"/>
    </source>
</evidence>
<dbReference type="SMART" id="SM00332">
    <property type="entry name" value="PP2Cc"/>
    <property type="match status" value="1"/>
</dbReference>
<protein>
    <submittedName>
        <fullName evidence="2">Protein serine/threonine phosphatase</fullName>
    </submittedName>
</protein>
<gene>
    <name evidence="2" type="ordered locus">Acid345_4330</name>
</gene>
<dbReference type="InterPro" id="IPR036457">
    <property type="entry name" value="PPM-type-like_dom_sf"/>
</dbReference>
<dbReference type="Proteomes" id="UP000002432">
    <property type="component" value="Chromosome"/>
</dbReference>
<feature type="domain" description="PPM-type phosphatase" evidence="1">
    <location>
        <begin position="7"/>
        <end position="259"/>
    </location>
</feature>
<dbReference type="STRING" id="204669.Acid345_4330"/>
<keyword evidence="3" id="KW-1185">Reference proteome</keyword>
<dbReference type="InterPro" id="IPR001932">
    <property type="entry name" value="PPM-type_phosphatase-like_dom"/>
</dbReference>